<dbReference type="eggNOG" id="ENOG502QVTY">
    <property type="taxonomic scope" value="Eukaryota"/>
</dbReference>
<evidence type="ECO:0000313" key="3">
    <source>
        <dbReference type="Proteomes" id="UP000013827"/>
    </source>
</evidence>
<dbReference type="PaxDb" id="2903-EOD36045"/>
<dbReference type="AlphaFoldDB" id="A0A0D3KJW0"/>
<name>A0A0D3KJW0_EMIH1</name>
<keyword evidence="3" id="KW-1185">Reference proteome</keyword>
<accession>A0A0D3KJW0</accession>
<dbReference type="RefSeq" id="XP_005788474.1">
    <property type="nucleotide sequence ID" value="XM_005788417.1"/>
</dbReference>
<reference evidence="2" key="2">
    <citation type="submission" date="2024-10" db="UniProtKB">
        <authorList>
            <consortium name="EnsemblProtists"/>
        </authorList>
    </citation>
    <scope>IDENTIFICATION</scope>
</reference>
<proteinExistence type="predicted"/>
<dbReference type="HOGENOM" id="CLU_744832_0_0_1"/>
<protein>
    <submittedName>
        <fullName evidence="2">Uncharacterized protein</fullName>
    </submittedName>
</protein>
<dbReference type="Proteomes" id="UP000013827">
    <property type="component" value="Unassembled WGS sequence"/>
</dbReference>
<dbReference type="GeneID" id="17281316"/>
<reference evidence="3" key="1">
    <citation type="journal article" date="2013" name="Nature">
        <title>Pan genome of the phytoplankton Emiliania underpins its global distribution.</title>
        <authorList>
            <person name="Read B.A."/>
            <person name="Kegel J."/>
            <person name="Klute M.J."/>
            <person name="Kuo A."/>
            <person name="Lefebvre S.C."/>
            <person name="Maumus F."/>
            <person name="Mayer C."/>
            <person name="Miller J."/>
            <person name="Monier A."/>
            <person name="Salamov A."/>
            <person name="Young J."/>
            <person name="Aguilar M."/>
            <person name="Claverie J.M."/>
            <person name="Frickenhaus S."/>
            <person name="Gonzalez K."/>
            <person name="Herman E.K."/>
            <person name="Lin Y.C."/>
            <person name="Napier J."/>
            <person name="Ogata H."/>
            <person name="Sarno A.F."/>
            <person name="Shmutz J."/>
            <person name="Schroeder D."/>
            <person name="de Vargas C."/>
            <person name="Verret F."/>
            <person name="von Dassow P."/>
            <person name="Valentin K."/>
            <person name="Van de Peer Y."/>
            <person name="Wheeler G."/>
            <person name="Dacks J.B."/>
            <person name="Delwiche C.F."/>
            <person name="Dyhrman S.T."/>
            <person name="Glockner G."/>
            <person name="John U."/>
            <person name="Richards T."/>
            <person name="Worden A.Z."/>
            <person name="Zhang X."/>
            <person name="Grigoriev I.V."/>
            <person name="Allen A.E."/>
            <person name="Bidle K."/>
            <person name="Borodovsky M."/>
            <person name="Bowler C."/>
            <person name="Brownlee C."/>
            <person name="Cock J.M."/>
            <person name="Elias M."/>
            <person name="Gladyshev V.N."/>
            <person name="Groth M."/>
            <person name="Guda C."/>
            <person name="Hadaegh A."/>
            <person name="Iglesias-Rodriguez M.D."/>
            <person name="Jenkins J."/>
            <person name="Jones B.M."/>
            <person name="Lawson T."/>
            <person name="Leese F."/>
            <person name="Lindquist E."/>
            <person name="Lobanov A."/>
            <person name="Lomsadze A."/>
            <person name="Malik S.B."/>
            <person name="Marsh M.E."/>
            <person name="Mackinder L."/>
            <person name="Mock T."/>
            <person name="Mueller-Roeber B."/>
            <person name="Pagarete A."/>
            <person name="Parker M."/>
            <person name="Probert I."/>
            <person name="Quesneville H."/>
            <person name="Raines C."/>
            <person name="Rensing S.A."/>
            <person name="Riano-Pachon D.M."/>
            <person name="Richier S."/>
            <person name="Rokitta S."/>
            <person name="Shiraiwa Y."/>
            <person name="Soanes D.M."/>
            <person name="van der Giezen M."/>
            <person name="Wahlund T.M."/>
            <person name="Williams B."/>
            <person name="Wilson W."/>
            <person name="Wolfe G."/>
            <person name="Wurch L.L."/>
        </authorList>
    </citation>
    <scope>NUCLEOTIDE SEQUENCE</scope>
</reference>
<dbReference type="KEGG" id="ehx:EMIHUDRAFT_455185"/>
<evidence type="ECO:0000313" key="2">
    <source>
        <dbReference type="EnsemblProtists" id="EOD36045"/>
    </source>
</evidence>
<sequence length="372" mass="41152">MDPFLEFSEGSGGTAAATSASPTESACATIRALEELQPFEPLAKKGQPQPRLIRQVDTLMARHALHQQCIGELSAVAGAAGEEAKGLPSLLQELGGWHDRLVQEMAALVGEALGRRVQAAEEERTKAVRASQLAADALAAREFIDELYASKARHDERCAQDAKLLRETVEQHLYSYLNTKYGLKQLITRDVDACLDAVDEPFRLVQRQLKETVRALLTAHLKGRHPHKSDAQVASSVLAKTRGVVQEEEWRDVVLYMYAPEDAALLLSRLAQKERAGRPLPYKALLQVLLDFQLDGHRQFLEHFVVLFRSLDTAGRREFRMLVRAIAPAKSEGAVEELLLATDPHDHKRFTFSDCVVALSQDLVALLAAPSL</sequence>
<evidence type="ECO:0000256" key="1">
    <source>
        <dbReference type="SAM" id="MobiDB-lite"/>
    </source>
</evidence>
<organism evidence="2 3">
    <name type="scientific">Emiliania huxleyi (strain CCMP1516)</name>
    <dbReference type="NCBI Taxonomy" id="280463"/>
    <lineage>
        <taxon>Eukaryota</taxon>
        <taxon>Haptista</taxon>
        <taxon>Haptophyta</taxon>
        <taxon>Prymnesiophyceae</taxon>
        <taxon>Isochrysidales</taxon>
        <taxon>Noelaerhabdaceae</taxon>
        <taxon>Emiliania</taxon>
    </lineage>
</organism>
<dbReference type="EnsemblProtists" id="EOD36045">
    <property type="protein sequence ID" value="EOD36045"/>
    <property type="gene ID" value="EMIHUDRAFT_455185"/>
</dbReference>
<feature type="region of interest" description="Disordered" evidence="1">
    <location>
        <begin position="1"/>
        <end position="23"/>
    </location>
</feature>